<protein>
    <submittedName>
        <fullName evidence="3">Concanavalin A-like lectin/glucanases superfamily protein</fullName>
    </submittedName>
</protein>
<dbReference type="RefSeq" id="WP_073306291.1">
    <property type="nucleotide sequence ID" value="NZ_FRAW01000055.1"/>
</dbReference>
<gene>
    <name evidence="3" type="ORF">SAMN05720469_15516</name>
</gene>
<dbReference type="SUPFAM" id="SSF49899">
    <property type="entry name" value="Concanavalin A-like lectins/glucanases"/>
    <property type="match status" value="1"/>
</dbReference>
<dbReference type="Gene3D" id="2.60.120.200">
    <property type="match status" value="1"/>
</dbReference>
<reference evidence="4" key="1">
    <citation type="submission" date="2016-11" db="EMBL/GenBank/DDBJ databases">
        <authorList>
            <person name="Varghese N."/>
            <person name="Submissions S."/>
        </authorList>
    </citation>
    <scope>NUCLEOTIDE SEQUENCE [LARGE SCALE GENOMIC DNA]</scope>
    <source>
        <strain evidence="4">UWOS</strain>
    </source>
</reference>
<sequence length="353" mass="38808">MRAVFFLFLMACFSLAKIPTDGLVAYFPFNGNIENQSAVSLPPGENHNGVFVPDRFGNESAAISFDGTKSSYAEFPDDDAYSISTTGALAISVWMSPDTLTFPVSDDGYIHWMGKGTFTGTDKGNMEWGFRMYNEENSANRPNRISAYAFNLAGGLGSGSYVQEPVTVGEWIHFLAIYDTGENLIRVYKNGVLKDSDSLYDETYKVVVQNGDSPLRIGTRSLWSFFRGKIDDLRIYSRVLSESEILELYRENPSAGDSSGVSSSSRMESSSSSAENPDFIVAQSDVSPLRLSVVSRTLSVAGIRQGSNLVVTDALGQVLVREKIAGNHRVLHFPAAGNYFLKIGNEIRRVQIR</sequence>
<feature type="compositionally biased region" description="Low complexity" evidence="1">
    <location>
        <begin position="254"/>
        <end position="273"/>
    </location>
</feature>
<evidence type="ECO:0000313" key="4">
    <source>
        <dbReference type="Proteomes" id="UP000184275"/>
    </source>
</evidence>
<organism evidence="3 4">
    <name type="scientific">Fibrobacter intestinalis</name>
    <dbReference type="NCBI Taxonomy" id="28122"/>
    <lineage>
        <taxon>Bacteria</taxon>
        <taxon>Pseudomonadati</taxon>
        <taxon>Fibrobacterota</taxon>
        <taxon>Fibrobacteria</taxon>
        <taxon>Fibrobacterales</taxon>
        <taxon>Fibrobacteraceae</taxon>
        <taxon>Fibrobacter</taxon>
    </lineage>
</organism>
<evidence type="ECO:0000256" key="2">
    <source>
        <dbReference type="SAM" id="SignalP"/>
    </source>
</evidence>
<dbReference type="AlphaFoldDB" id="A0A1M6ZA02"/>
<dbReference type="InterPro" id="IPR013320">
    <property type="entry name" value="ConA-like_dom_sf"/>
</dbReference>
<evidence type="ECO:0000256" key="1">
    <source>
        <dbReference type="SAM" id="MobiDB-lite"/>
    </source>
</evidence>
<dbReference type="GO" id="GO:0030246">
    <property type="term" value="F:carbohydrate binding"/>
    <property type="evidence" value="ECO:0007669"/>
    <property type="project" value="UniProtKB-KW"/>
</dbReference>
<evidence type="ECO:0000313" key="3">
    <source>
        <dbReference type="EMBL" id="SHL27316.1"/>
    </source>
</evidence>
<dbReference type="EMBL" id="FRAW01000055">
    <property type="protein sequence ID" value="SHL27316.1"/>
    <property type="molecule type" value="Genomic_DNA"/>
</dbReference>
<keyword evidence="4" id="KW-1185">Reference proteome</keyword>
<name>A0A1M6ZA02_9BACT</name>
<dbReference type="Pfam" id="PF13385">
    <property type="entry name" value="Laminin_G_3"/>
    <property type="match status" value="1"/>
</dbReference>
<keyword evidence="2" id="KW-0732">Signal</keyword>
<accession>A0A1M6ZA02</accession>
<feature type="region of interest" description="Disordered" evidence="1">
    <location>
        <begin position="252"/>
        <end position="274"/>
    </location>
</feature>
<feature type="signal peptide" evidence="2">
    <location>
        <begin position="1"/>
        <end position="16"/>
    </location>
</feature>
<proteinExistence type="predicted"/>
<dbReference type="Proteomes" id="UP000184275">
    <property type="component" value="Unassembled WGS sequence"/>
</dbReference>
<keyword evidence="3" id="KW-0430">Lectin</keyword>
<feature type="chain" id="PRO_5009923186" evidence="2">
    <location>
        <begin position="17"/>
        <end position="353"/>
    </location>
</feature>